<feature type="chain" id="PRO_5008265048" evidence="1">
    <location>
        <begin position="19"/>
        <end position="157"/>
    </location>
</feature>
<organism evidence="2 3">
    <name type="scientific">Papilio machaon</name>
    <name type="common">Old World swallowtail butterfly</name>
    <dbReference type="NCBI Taxonomy" id="76193"/>
    <lineage>
        <taxon>Eukaryota</taxon>
        <taxon>Metazoa</taxon>
        <taxon>Ecdysozoa</taxon>
        <taxon>Arthropoda</taxon>
        <taxon>Hexapoda</taxon>
        <taxon>Insecta</taxon>
        <taxon>Pterygota</taxon>
        <taxon>Neoptera</taxon>
        <taxon>Endopterygota</taxon>
        <taxon>Lepidoptera</taxon>
        <taxon>Glossata</taxon>
        <taxon>Ditrysia</taxon>
        <taxon>Papilionoidea</taxon>
        <taxon>Papilionidae</taxon>
        <taxon>Papilioninae</taxon>
        <taxon>Papilio</taxon>
    </lineage>
</organism>
<keyword evidence="1" id="KW-0732">Signal</keyword>
<keyword evidence="3" id="KW-1185">Reference proteome</keyword>
<evidence type="ECO:0000256" key="1">
    <source>
        <dbReference type="SAM" id="SignalP"/>
    </source>
</evidence>
<dbReference type="AlphaFoldDB" id="A0A194RBK5"/>
<proteinExistence type="predicted"/>
<accession>A0A194RBK5</accession>
<gene>
    <name evidence="2" type="ORF">RR48_06779</name>
</gene>
<dbReference type="EMBL" id="KQ460644">
    <property type="protein sequence ID" value="KPJ13281.1"/>
    <property type="molecule type" value="Genomic_DNA"/>
</dbReference>
<dbReference type="InParanoid" id="A0A194RBK5"/>
<sequence length="157" mass="17825">MNWLVLVLLTVGVGSGLGGSSGPRRCAGRLARERLKAAEKIRDKRFFLMCCSPTCTSPQRRPRPPRPQRPLYTTRRYQPYHNTWFGLKYGHLDAARSSTRERLAKSAIHEADKPGLPPHSGYWNGFVDKAPRRHSVNDYVPRNSIVLTASLIFQPQQ</sequence>
<evidence type="ECO:0000313" key="2">
    <source>
        <dbReference type="EMBL" id="KPJ13281.1"/>
    </source>
</evidence>
<name>A0A194RBK5_PAPMA</name>
<protein>
    <submittedName>
        <fullName evidence="2">Uncharacterized protein</fullName>
    </submittedName>
</protein>
<dbReference type="Proteomes" id="UP000053240">
    <property type="component" value="Unassembled WGS sequence"/>
</dbReference>
<evidence type="ECO:0000313" key="3">
    <source>
        <dbReference type="Proteomes" id="UP000053240"/>
    </source>
</evidence>
<reference evidence="2 3" key="1">
    <citation type="journal article" date="2015" name="Nat. Commun.">
        <title>Outbred genome sequencing and CRISPR/Cas9 gene editing in butterflies.</title>
        <authorList>
            <person name="Li X."/>
            <person name="Fan D."/>
            <person name="Zhang W."/>
            <person name="Liu G."/>
            <person name="Zhang L."/>
            <person name="Zhao L."/>
            <person name="Fang X."/>
            <person name="Chen L."/>
            <person name="Dong Y."/>
            <person name="Chen Y."/>
            <person name="Ding Y."/>
            <person name="Zhao R."/>
            <person name="Feng M."/>
            <person name="Zhu Y."/>
            <person name="Feng Y."/>
            <person name="Jiang X."/>
            <person name="Zhu D."/>
            <person name="Xiang H."/>
            <person name="Feng X."/>
            <person name="Li S."/>
            <person name="Wang J."/>
            <person name="Zhang G."/>
            <person name="Kronforst M.R."/>
            <person name="Wang W."/>
        </authorList>
    </citation>
    <scope>NUCLEOTIDE SEQUENCE [LARGE SCALE GENOMIC DNA]</scope>
    <source>
        <strain evidence="2">Ya'a_city_454_Pm</strain>
        <tissue evidence="2">Whole body</tissue>
    </source>
</reference>
<feature type="signal peptide" evidence="1">
    <location>
        <begin position="1"/>
        <end position="18"/>
    </location>
</feature>